<accession>A0AAE0DPA6</accession>
<proteinExistence type="predicted"/>
<comment type="caution">
    <text evidence="1">The sequence shown here is derived from an EMBL/GenBank/DDBJ whole genome shotgun (WGS) entry which is preliminary data.</text>
</comment>
<protein>
    <submittedName>
        <fullName evidence="1">Uncharacterized protein</fullName>
    </submittedName>
</protein>
<reference evidence="1" key="1">
    <citation type="submission" date="2022-11" db="EMBL/GenBank/DDBJ databases">
        <title>Chromosomal genome sequence assembly and mating type (MAT) locus characterization of the leprose asexual lichenized fungus Lepraria neglecta (Nyl.) Erichsen.</title>
        <authorList>
            <person name="Allen J.L."/>
            <person name="Pfeffer B."/>
        </authorList>
    </citation>
    <scope>NUCLEOTIDE SEQUENCE</scope>
    <source>
        <strain evidence="1">Allen 5258</strain>
    </source>
</reference>
<dbReference type="EMBL" id="JASNWA010000003">
    <property type="protein sequence ID" value="KAK3178106.1"/>
    <property type="molecule type" value="Genomic_DNA"/>
</dbReference>
<evidence type="ECO:0000313" key="2">
    <source>
        <dbReference type="Proteomes" id="UP001276659"/>
    </source>
</evidence>
<name>A0AAE0DPA6_9LECA</name>
<gene>
    <name evidence="1" type="ORF">OEA41_000239</name>
</gene>
<organism evidence="1 2">
    <name type="scientific">Lepraria neglecta</name>
    <dbReference type="NCBI Taxonomy" id="209136"/>
    <lineage>
        <taxon>Eukaryota</taxon>
        <taxon>Fungi</taxon>
        <taxon>Dikarya</taxon>
        <taxon>Ascomycota</taxon>
        <taxon>Pezizomycotina</taxon>
        <taxon>Lecanoromycetes</taxon>
        <taxon>OSLEUM clade</taxon>
        <taxon>Lecanoromycetidae</taxon>
        <taxon>Lecanorales</taxon>
        <taxon>Lecanorineae</taxon>
        <taxon>Stereocaulaceae</taxon>
        <taxon>Lepraria</taxon>
    </lineage>
</organism>
<dbReference type="Proteomes" id="UP001276659">
    <property type="component" value="Unassembled WGS sequence"/>
</dbReference>
<keyword evidence="2" id="KW-1185">Reference proteome</keyword>
<sequence length="133" mass="14961">MTLDLASPLIMGAQFLKTTETMSKYVDRLEDCASWGPIIPKVNLIGSTEQSKWRLAVFINRRYTHVNADSGSHLDLMSSTYAKMHGYKIDRRTECRKRVRLADNTVAETIGQTSATITLQDGSSYSKLFDILP</sequence>
<dbReference type="AlphaFoldDB" id="A0AAE0DPA6"/>
<evidence type="ECO:0000313" key="1">
    <source>
        <dbReference type="EMBL" id="KAK3178106.1"/>
    </source>
</evidence>